<evidence type="ECO:0000313" key="2">
    <source>
        <dbReference type="EMBL" id="KFG38358.1"/>
    </source>
</evidence>
<dbReference type="Proteomes" id="UP000028838">
    <property type="component" value="Unassembled WGS sequence"/>
</dbReference>
<gene>
    <name evidence="2" type="ORF">TGFOU_304690</name>
</gene>
<evidence type="ECO:0000256" key="1">
    <source>
        <dbReference type="SAM" id="Phobius"/>
    </source>
</evidence>
<accession>A0A086K1U0</accession>
<feature type="transmembrane region" description="Helical" evidence="1">
    <location>
        <begin position="33"/>
        <end position="54"/>
    </location>
</feature>
<keyword evidence="1" id="KW-0472">Membrane</keyword>
<evidence type="ECO:0000313" key="3">
    <source>
        <dbReference type="Proteomes" id="UP000028838"/>
    </source>
</evidence>
<feature type="transmembrane region" description="Helical" evidence="1">
    <location>
        <begin position="66"/>
        <end position="92"/>
    </location>
</feature>
<sequence>MPSGGFGCEKARNVAVLRHGKDARNKGFSRAKVLVFLFSNFSVFLGRLVSLGFFRRTLFSTSAFPFLAIFWNFRVVLSKALASLLSPLCLGFSSWNSTRKSKEGKKNEASTVVSFVVHGCSRRLLISTDFQRLEIDKSSAQGRYSHICIRTGSC</sequence>
<comment type="caution">
    <text evidence="2">The sequence shown here is derived from an EMBL/GenBank/DDBJ whole genome shotgun (WGS) entry which is preliminary data.</text>
</comment>
<dbReference type="AlphaFoldDB" id="A0A086K1U0"/>
<keyword evidence="1 2" id="KW-0812">Transmembrane</keyword>
<dbReference type="VEuPathDB" id="ToxoDB:TGFOU_304690"/>
<organism evidence="2 3">
    <name type="scientific">Toxoplasma gondii FOU</name>
    <dbReference type="NCBI Taxonomy" id="943167"/>
    <lineage>
        <taxon>Eukaryota</taxon>
        <taxon>Sar</taxon>
        <taxon>Alveolata</taxon>
        <taxon>Apicomplexa</taxon>
        <taxon>Conoidasida</taxon>
        <taxon>Coccidia</taxon>
        <taxon>Eucoccidiorida</taxon>
        <taxon>Eimeriorina</taxon>
        <taxon>Sarcocystidae</taxon>
        <taxon>Toxoplasma</taxon>
    </lineage>
</organism>
<reference evidence="2 3" key="1">
    <citation type="submission" date="2014-07" db="EMBL/GenBank/DDBJ databases">
        <authorList>
            <person name="Sibley D."/>
            <person name="Venepally P."/>
            <person name="Karamycheva S."/>
            <person name="Hadjithomas M."/>
            <person name="Khan A."/>
            <person name="Brunk B."/>
            <person name="Roos D."/>
            <person name="Caler E."/>
            <person name="Lorenzi H."/>
        </authorList>
    </citation>
    <scope>NUCLEOTIDE SEQUENCE [LARGE SCALE GENOMIC DNA]</scope>
    <source>
        <strain evidence="2 3">FOU</strain>
    </source>
</reference>
<name>A0A086K1U0_TOXGO</name>
<proteinExistence type="predicted"/>
<dbReference type="EMBL" id="AEYH02002498">
    <property type="protein sequence ID" value="KFG38358.1"/>
    <property type="molecule type" value="Genomic_DNA"/>
</dbReference>
<protein>
    <submittedName>
        <fullName evidence="2">Putative transmembrane protein</fullName>
    </submittedName>
</protein>
<keyword evidence="1" id="KW-1133">Transmembrane helix</keyword>